<sequence>MKSSPLITCLCLFAYAHHASALYAKQDVLQVLEWVREKSNPNLIPINGEPLNVDLSLELSTIREVDTTRGEVEIIAMSMIRWTDPSLSWSHLLQDKEQLVDNVSIDTKYLWTPDIVAYNAVNAPELLSTPLALVSHDGEILYVPNERIRFRCNLEHFETEEGSNCTLKYGSWTYNGGILNLTNKNNQYSTWSYEEDPRFEILGIHAERNVKYYPCCPEPYPDVNFILNIRKKTNQGGMFSWKK</sequence>
<dbReference type="EMBL" id="RQTK01000060">
    <property type="protein sequence ID" value="RUS89288.1"/>
    <property type="molecule type" value="Genomic_DNA"/>
</dbReference>
<dbReference type="PANTHER" id="PTHR18945">
    <property type="entry name" value="NEUROTRANSMITTER GATED ION CHANNEL"/>
    <property type="match status" value="1"/>
</dbReference>
<feature type="chain" id="PRO_5018782689" description="Neurotransmitter-gated ion-channel ligand-binding domain-containing protein" evidence="1">
    <location>
        <begin position="22"/>
        <end position="243"/>
    </location>
</feature>
<dbReference type="Gene3D" id="2.70.170.10">
    <property type="entry name" value="Neurotransmitter-gated ion-channel ligand-binding domain"/>
    <property type="match status" value="1"/>
</dbReference>
<protein>
    <recommendedName>
        <fullName evidence="2">Neurotransmitter-gated ion-channel ligand-binding domain-containing protein</fullName>
    </recommendedName>
</protein>
<proteinExistence type="predicted"/>
<feature type="domain" description="Neurotransmitter-gated ion-channel ligand-binding" evidence="2">
    <location>
        <begin position="31"/>
        <end position="232"/>
    </location>
</feature>
<dbReference type="Pfam" id="PF02931">
    <property type="entry name" value="Neur_chan_LBD"/>
    <property type="match status" value="1"/>
</dbReference>
<comment type="caution">
    <text evidence="3">The sequence shown here is derived from an EMBL/GenBank/DDBJ whole genome shotgun (WGS) entry which is preliminary data.</text>
</comment>
<name>A0A3S1CCX1_ELYCH</name>
<evidence type="ECO:0000313" key="4">
    <source>
        <dbReference type="Proteomes" id="UP000271974"/>
    </source>
</evidence>
<accession>A0A3S1CCX1</accession>
<reference evidence="3 4" key="1">
    <citation type="submission" date="2019-01" db="EMBL/GenBank/DDBJ databases">
        <title>A draft genome assembly of the solar-powered sea slug Elysia chlorotica.</title>
        <authorList>
            <person name="Cai H."/>
            <person name="Li Q."/>
            <person name="Fang X."/>
            <person name="Li J."/>
            <person name="Curtis N.E."/>
            <person name="Altenburger A."/>
            <person name="Shibata T."/>
            <person name="Feng M."/>
            <person name="Maeda T."/>
            <person name="Schwartz J.A."/>
            <person name="Shigenobu S."/>
            <person name="Lundholm N."/>
            <person name="Nishiyama T."/>
            <person name="Yang H."/>
            <person name="Hasebe M."/>
            <person name="Li S."/>
            <person name="Pierce S.K."/>
            <person name="Wang J."/>
        </authorList>
    </citation>
    <scope>NUCLEOTIDE SEQUENCE [LARGE SCALE GENOMIC DNA]</scope>
    <source>
        <strain evidence="3">EC2010</strain>
        <tissue evidence="3">Whole organism of an adult</tissue>
    </source>
</reference>
<dbReference type="SUPFAM" id="SSF63712">
    <property type="entry name" value="Nicotinic receptor ligand binding domain-like"/>
    <property type="match status" value="1"/>
</dbReference>
<dbReference type="Proteomes" id="UP000271974">
    <property type="component" value="Unassembled WGS sequence"/>
</dbReference>
<evidence type="ECO:0000259" key="2">
    <source>
        <dbReference type="Pfam" id="PF02931"/>
    </source>
</evidence>
<dbReference type="InterPro" id="IPR036734">
    <property type="entry name" value="Neur_chan_lig-bd_sf"/>
</dbReference>
<organism evidence="3 4">
    <name type="scientific">Elysia chlorotica</name>
    <name type="common">Eastern emerald elysia</name>
    <name type="synonym">Sea slug</name>
    <dbReference type="NCBI Taxonomy" id="188477"/>
    <lineage>
        <taxon>Eukaryota</taxon>
        <taxon>Metazoa</taxon>
        <taxon>Spiralia</taxon>
        <taxon>Lophotrochozoa</taxon>
        <taxon>Mollusca</taxon>
        <taxon>Gastropoda</taxon>
        <taxon>Heterobranchia</taxon>
        <taxon>Euthyneura</taxon>
        <taxon>Panpulmonata</taxon>
        <taxon>Sacoglossa</taxon>
        <taxon>Placobranchoidea</taxon>
        <taxon>Plakobranchidae</taxon>
        <taxon>Elysia</taxon>
    </lineage>
</organism>
<feature type="signal peptide" evidence="1">
    <location>
        <begin position="1"/>
        <end position="21"/>
    </location>
</feature>
<dbReference type="OrthoDB" id="410315at2759"/>
<dbReference type="InterPro" id="IPR006201">
    <property type="entry name" value="Neur_channel"/>
</dbReference>
<dbReference type="STRING" id="188477.A0A3S1CCX1"/>
<dbReference type="GO" id="GO:0016020">
    <property type="term" value="C:membrane"/>
    <property type="evidence" value="ECO:0007669"/>
    <property type="project" value="InterPro"/>
</dbReference>
<keyword evidence="4" id="KW-1185">Reference proteome</keyword>
<dbReference type="GO" id="GO:0005230">
    <property type="term" value="F:extracellular ligand-gated monoatomic ion channel activity"/>
    <property type="evidence" value="ECO:0007669"/>
    <property type="project" value="InterPro"/>
</dbReference>
<dbReference type="GO" id="GO:0004888">
    <property type="term" value="F:transmembrane signaling receptor activity"/>
    <property type="evidence" value="ECO:0007669"/>
    <property type="project" value="InterPro"/>
</dbReference>
<dbReference type="AlphaFoldDB" id="A0A3S1CCX1"/>
<dbReference type="InterPro" id="IPR006202">
    <property type="entry name" value="Neur_chan_lig-bd"/>
</dbReference>
<gene>
    <name evidence="3" type="ORF">EGW08_002962</name>
</gene>
<evidence type="ECO:0000313" key="3">
    <source>
        <dbReference type="EMBL" id="RUS89288.1"/>
    </source>
</evidence>
<evidence type="ECO:0000256" key="1">
    <source>
        <dbReference type="SAM" id="SignalP"/>
    </source>
</evidence>
<keyword evidence="1" id="KW-0732">Signal</keyword>